<dbReference type="AlphaFoldDB" id="A0AAW0E428"/>
<evidence type="ECO:0000313" key="2">
    <source>
        <dbReference type="Proteomes" id="UP001383192"/>
    </source>
</evidence>
<evidence type="ECO:0008006" key="3">
    <source>
        <dbReference type="Google" id="ProtNLM"/>
    </source>
</evidence>
<evidence type="ECO:0000313" key="1">
    <source>
        <dbReference type="EMBL" id="KAK7058505.1"/>
    </source>
</evidence>
<accession>A0AAW0E428</accession>
<dbReference type="Gene3D" id="1.20.1280.50">
    <property type="match status" value="1"/>
</dbReference>
<comment type="caution">
    <text evidence="1">The sequence shown here is derived from an EMBL/GenBank/DDBJ whole genome shotgun (WGS) entry which is preliminary data.</text>
</comment>
<dbReference type="SUPFAM" id="SSF81383">
    <property type="entry name" value="F-box domain"/>
    <property type="match status" value="1"/>
</dbReference>
<dbReference type="InterPro" id="IPR036047">
    <property type="entry name" value="F-box-like_dom_sf"/>
</dbReference>
<keyword evidence="2" id="KW-1185">Reference proteome</keyword>
<dbReference type="EMBL" id="JAYKXP010000005">
    <property type="protein sequence ID" value="KAK7058505.1"/>
    <property type="molecule type" value="Genomic_DNA"/>
</dbReference>
<dbReference type="Proteomes" id="UP001383192">
    <property type="component" value="Unassembled WGS sequence"/>
</dbReference>
<sequence length="600" mass="68718">MPAPAPLCQNCQARLVNTQNAIHQQPQPPLDIQVLRSNHLLTDLEASQIPLFLETKVPELERLEKEIGELVKQRDALRQDIERRSSWLAPIRRLPVEILVHILSYVCLGEFSLDISSTDSGDLRYCPLECDEYDSARGRQVIYKNIVATTCSLSQVCHYWRRIINASPELWSSLRIDFTQMEEVHEDLVDLYLTRSAQHPLKIDIYDPVIHNWEGYEILKDAIVIFGQTGFDVFCTVIAELHRTKEFSYRFHTDAVLDFVKHRFRAREFPLLTSLNDETVEISQAYWFWDLVHDTPNLTSLTSERFIPVEWLPENLQTLKVKHQSGYADLLEMLPHLSKLRSLHLHDFSPDAIPDTPTPVLAKHMNLREFTVTTERPLSYLNLLFASLTLPNLTSLRIFTGQLVSEDRHSTKQNVQAASYRVDQLAALCTLIERSGCLLRDLTLHVEPFPSDAFIALLEFQPSLVELDLEIRIQPSGSQPLVLVDLVDKMITSQALLPSVQHLVIHEHSYHDYRDYDVNDMFSHLASVVGMLEARAMGNRISDASLSFGRWIPSNTPGIQSKRYDIPAGIADRIQGLCMRGLKYRVTLPKMLKGDKEVVQ</sequence>
<organism evidence="1 2">
    <name type="scientific">Paramarasmius palmivorus</name>
    <dbReference type="NCBI Taxonomy" id="297713"/>
    <lineage>
        <taxon>Eukaryota</taxon>
        <taxon>Fungi</taxon>
        <taxon>Dikarya</taxon>
        <taxon>Basidiomycota</taxon>
        <taxon>Agaricomycotina</taxon>
        <taxon>Agaricomycetes</taxon>
        <taxon>Agaricomycetidae</taxon>
        <taxon>Agaricales</taxon>
        <taxon>Marasmiineae</taxon>
        <taxon>Marasmiaceae</taxon>
        <taxon>Paramarasmius</taxon>
    </lineage>
</organism>
<dbReference type="Gene3D" id="3.80.10.10">
    <property type="entry name" value="Ribonuclease Inhibitor"/>
    <property type="match status" value="1"/>
</dbReference>
<dbReference type="SUPFAM" id="SSF52047">
    <property type="entry name" value="RNI-like"/>
    <property type="match status" value="1"/>
</dbReference>
<dbReference type="InterPro" id="IPR032675">
    <property type="entry name" value="LRR_dom_sf"/>
</dbReference>
<proteinExistence type="predicted"/>
<gene>
    <name evidence="1" type="ORF">VNI00_002139</name>
</gene>
<name>A0AAW0E428_9AGAR</name>
<protein>
    <recommendedName>
        <fullName evidence="3">F-box domain-containing protein</fullName>
    </recommendedName>
</protein>
<reference evidence="1 2" key="1">
    <citation type="submission" date="2024-01" db="EMBL/GenBank/DDBJ databases">
        <title>A draft genome for a cacao thread blight-causing isolate of Paramarasmius palmivorus.</title>
        <authorList>
            <person name="Baruah I.K."/>
            <person name="Bukari Y."/>
            <person name="Amoako-Attah I."/>
            <person name="Meinhardt L.W."/>
            <person name="Bailey B.A."/>
            <person name="Cohen S.P."/>
        </authorList>
    </citation>
    <scope>NUCLEOTIDE SEQUENCE [LARGE SCALE GENOMIC DNA]</scope>
    <source>
        <strain evidence="1 2">GH-12</strain>
    </source>
</reference>